<sequence length="184" mass="21079">MSQNLKVRGLLFNILSDWYRDKYDCEVGEKFNKVLGPDTLGLLESAEKGSWYPAEHLMTVLKTCCQGREQKLKAAANLADYGRYLCEVSLTTSFRGLIVFIDPMTLMKRMPLFWRRYFSGVELKAERVSESNAVLILADELGEDLIPRMFAGWLNHALEMIGAEDINVAQGNRNWDVSWEWSSD</sequence>
<dbReference type="InterPro" id="IPR011751">
    <property type="entry name" value="Mxa_paralog_2265"/>
</dbReference>
<dbReference type="EMBL" id="WJKJ01000175">
    <property type="protein sequence ID" value="MBD3364652.1"/>
    <property type="molecule type" value="Genomic_DNA"/>
</dbReference>
<name>A0A9D5K971_UNCW3</name>
<evidence type="ECO:0000313" key="2">
    <source>
        <dbReference type="Proteomes" id="UP000630660"/>
    </source>
</evidence>
<gene>
    <name evidence="1" type="ORF">GF359_05505</name>
</gene>
<accession>A0A9D5K971</accession>
<organism evidence="1 2">
    <name type="scientific">candidate division WOR-3 bacterium</name>
    <dbReference type="NCBI Taxonomy" id="2052148"/>
    <lineage>
        <taxon>Bacteria</taxon>
        <taxon>Bacteria division WOR-3</taxon>
    </lineage>
</organism>
<reference evidence="1" key="1">
    <citation type="submission" date="2019-11" db="EMBL/GenBank/DDBJ databases">
        <title>Microbial mats filling the niche in hypersaline microbial mats.</title>
        <authorList>
            <person name="Wong H.L."/>
            <person name="Macleod F.I."/>
            <person name="White R.A. III"/>
            <person name="Burns B.P."/>
        </authorList>
    </citation>
    <scope>NUCLEOTIDE SEQUENCE</scope>
    <source>
        <strain evidence="1">Bin_327</strain>
    </source>
</reference>
<proteinExistence type="predicted"/>
<evidence type="ECO:0000313" key="1">
    <source>
        <dbReference type="EMBL" id="MBD3364652.1"/>
    </source>
</evidence>
<dbReference type="Proteomes" id="UP000630660">
    <property type="component" value="Unassembled WGS sequence"/>
</dbReference>
<protein>
    <submittedName>
        <fullName evidence="1">DUF2378 family protein</fullName>
    </submittedName>
</protein>
<comment type="caution">
    <text evidence="1">The sequence shown here is derived from an EMBL/GenBank/DDBJ whole genome shotgun (WGS) entry which is preliminary data.</text>
</comment>
<dbReference type="Pfam" id="PF09536">
    <property type="entry name" value="DUF2378"/>
    <property type="match status" value="1"/>
</dbReference>
<dbReference type="AlphaFoldDB" id="A0A9D5K971"/>